<evidence type="ECO:0000256" key="2">
    <source>
        <dbReference type="SAM" id="SignalP"/>
    </source>
</evidence>
<keyword evidence="2" id="KW-0732">Signal</keyword>
<protein>
    <recommendedName>
        <fullName evidence="5">Sporulation delaying protein family toxin</fullName>
    </recommendedName>
</protein>
<keyword evidence="1" id="KW-0472">Membrane</keyword>
<dbReference type="InterPro" id="IPR023888">
    <property type="entry name" value="SdpC-like"/>
</dbReference>
<accession>A0A235FAA0</accession>
<name>A0A235FAA0_9BACL</name>
<reference evidence="3 4" key="1">
    <citation type="submission" date="2017-07" db="EMBL/GenBank/DDBJ databases">
        <title>Fictibacillus sp. nov. GDSW-R2A3 Genome sequencing and assembly.</title>
        <authorList>
            <person name="Mayilraj S."/>
        </authorList>
    </citation>
    <scope>NUCLEOTIDE SEQUENCE [LARGE SCALE GENOMIC DNA]</scope>
    <source>
        <strain evidence="3 4">GDSW-R2A3</strain>
    </source>
</reference>
<comment type="caution">
    <text evidence="3">The sequence shown here is derived from an EMBL/GenBank/DDBJ whole genome shotgun (WGS) entry which is preliminary data.</text>
</comment>
<feature type="transmembrane region" description="Helical" evidence="1">
    <location>
        <begin position="153"/>
        <end position="171"/>
    </location>
</feature>
<dbReference type="Proteomes" id="UP000215059">
    <property type="component" value="Unassembled WGS sequence"/>
</dbReference>
<dbReference type="Pfam" id="PF26137">
    <property type="entry name" value="Toxin_SdpC"/>
    <property type="match status" value="1"/>
</dbReference>
<keyword evidence="1" id="KW-1133">Transmembrane helix</keyword>
<dbReference type="AlphaFoldDB" id="A0A235FAA0"/>
<evidence type="ECO:0000313" key="4">
    <source>
        <dbReference type="Proteomes" id="UP000215059"/>
    </source>
</evidence>
<dbReference type="NCBIfam" id="TIGR04032">
    <property type="entry name" value="toxin_SdpC"/>
    <property type="match status" value="1"/>
</dbReference>
<organism evidence="3 4">
    <name type="scientific">Fictibacillus aquaticus</name>
    <dbReference type="NCBI Taxonomy" id="2021314"/>
    <lineage>
        <taxon>Bacteria</taxon>
        <taxon>Bacillati</taxon>
        <taxon>Bacillota</taxon>
        <taxon>Bacilli</taxon>
        <taxon>Bacillales</taxon>
        <taxon>Fictibacillaceae</taxon>
        <taxon>Fictibacillus</taxon>
    </lineage>
</organism>
<evidence type="ECO:0008006" key="5">
    <source>
        <dbReference type="Google" id="ProtNLM"/>
    </source>
</evidence>
<keyword evidence="1" id="KW-0812">Transmembrane</keyword>
<feature type="signal peptide" evidence="2">
    <location>
        <begin position="1"/>
        <end position="35"/>
    </location>
</feature>
<gene>
    <name evidence="3" type="ORF">CGZ90_13400</name>
</gene>
<dbReference type="EMBL" id="NOII01000003">
    <property type="protein sequence ID" value="OYD57655.1"/>
    <property type="molecule type" value="Genomic_DNA"/>
</dbReference>
<feature type="chain" id="PRO_5012737339" description="Sporulation delaying protein family toxin" evidence="2">
    <location>
        <begin position="36"/>
        <end position="196"/>
    </location>
</feature>
<evidence type="ECO:0000256" key="1">
    <source>
        <dbReference type="SAM" id="Phobius"/>
    </source>
</evidence>
<proteinExistence type="predicted"/>
<keyword evidence="4" id="KW-1185">Reference proteome</keyword>
<evidence type="ECO:0000313" key="3">
    <source>
        <dbReference type="EMBL" id="OYD57655.1"/>
    </source>
</evidence>
<dbReference type="OrthoDB" id="2906254at2"/>
<sequence length="196" mass="21367">MRGGSKLKKFILSVLTLALAFGISFSTSSSNSAQAAKKQYSGEELFKGFVFAQGELGAKMGDVFSKSTAKKLNTKESKKFADRVIKEIKKDDAQFFNKLQDAAYSKNPAKVDELLKHAGSIIESDVAEMQQEMAKNDGVVGAAASVSVSWYYYYYYVAAAAAGIVLVLFAIDITPIAKKDDTNREMAIRSLIETVN</sequence>